<dbReference type="Proteomes" id="UP000183469">
    <property type="component" value="Unassembled WGS sequence"/>
</dbReference>
<reference evidence="1 2" key="1">
    <citation type="submission" date="2016-10" db="EMBL/GenBank/DDBJ databases">
        <authorList>
            <person name="de Groot N.N."/>
        </authorList>
    </citation>
    <scope>NUCLEOTIDE SEQUENCE [LARGE SCALE GENOMIC DNA]</scope>
    <source>
        <strain evidence="1 2">DSM 2872</strain>
    </source>
</reference>
<dbReference type="EMBL" id="FNQG01000005">
    <property type="protein sequence ID" value="SDZ94981.1"/>
    <property type="molecule type" value="Genomic_DNA"/>
</dbReference>
<protein>
    <submittedName>
        <fullName evidence="1">Predicted nuclease of the RNAse H fold, HicB family</fullName>
    </submittedName>
</protein>
<evidence type="ECO:0000313" key="1">
    <source>
        <dbReference type="EMBL" id="SDZ94981.1"/>
    </source>
</evidence>
<dbReference type="InterPro" id="IPR013321">
    <property type="entry name" value="Arc_rbn_hlx_hlx"/>
</dbReference>
<name>A0A1H3X7R1_SELRU</name>
<dbReference type="SUPFAM" id="SSF143100">
    <property type="entry name" value="TTHA1013/TTHA0281-like"/>
    <property type="match status" value="1"/>
</dbReference>
<dbReference type="InterPro" id="IPR008651">
    <property type="entry name" value="Uncharacterised_HicB"/>
</dbReference>
<evidence type="ECO:0000313" key="2">
    <source>
        <dbReference type="Proteomes" id="UP000183469"/>
    </source>
</evidence>
<dbReference type="SUPFAM" id="SSF47598">
    <property type="entry name" value="Ribbon-helix-helix"/>
    <property type="match status" value="1"/>
</dbReference>
<dbReference type="Gene3D" id="1.10.1220.10">
    <property type="entry name" value="Met repressor-like"/>
    <property type="match status" value="1"/>
</dbReference>
<gene>
    <name evidence="1" type="ORF">SAMN05660648_01327</name>
</gene>
<sequence>MKSEKTLEYYLSLPYRLEIIPDTLEGGYGARYPELPGCITCGETMEDVVRNAEDAKREWLLAALEDGVEIFVPMDENENSYSGQFKLRIPKILHKTLAEHAKKEGISMNQYCMYLLSRNDAFHTV</sequence>
<dbReference type="OrthoDB" id="5419659at2"/>
<accession>A0A1H3X7R1</accession>
<proteinExistence type="predicted"/>
<dbReference type="Gene3D" id="3.30.160.250">
    <property type="match status" value="1"/>
</dbReference>
<dbReference type="InterPro" id="IPR035069">
    <property type="entry name" value="TTHA1013/TTHA0281-like"/>
</dbReference>
<dbReference type="InterPro" id="IPR010985">
    <property type="entry name" value="Ribbon_hlx_hlx"/>
</dbReference>
<dbReference type="AlphaFoldDB" id="A0A1H3X7R1"/>
<dbReference type="GO" id="GO:0006355">
    <property type="term" value="P:regulation of DNA-templated transcription"/>
    <property type="evidence" value="ECO:0007669"/>
    <property type="project" value="InterPro"/>
</dbReference>
<organism evidence="1 2">
    <name type="scientific">Selenomonas ruminantium</name>
    <dbReference type="NCBI Taxonomy" id="971"/>
    <lineage>
        <taxon>Bacteria</taxon>
        <taxon>Bacillati</taxon>
        <taxon>Bacillota</taxon>
        <taxon>Negativicutes</taxon>
        <taxon>Selenomonadales</taxon>
        <taxon>Selenomonadaceae</taxon>
        <taxon>Selenomonas</taxon>
    </lineage>
</organism>
<dbReference type="RefSeq" id="WP_037356337.1">
    <property type="nucleotide sequence ID" value="NZ_FNQG01000005.1"/>
</dbReference>
<dbReference type="Pfam" id="PF05534">
    <property type="entry name" value="HicB"/>
    <property type="match status" value="1"/>
</dbReference>